<evidence type="ECO:0000313" key="2">
    <source>
        <dbReference type="EMBL" id="CAL4956383.1"/>
    </source>
</evidence>
<reference evidence="2 3" key="2">
    <citation type="submission" date="2024-10" db="EMBL/GenBank/DDBJ databases">
        <authorList>
            <person name="Ryan C."/>
        </authorList>
    </citation>
    <scope>NUCLEOTIDE SEQUENCE [LARGE SCALE GENOMIC DNA]</scope>
</reference>
<dbReference type="AlphaFoldDB" id="A0ABC8Z7W4"/>
<dbReference type="PANTHER" id="PTHR34708">
    <property type="entry name" value="OS07G0440000 PROTEIN"/>
    <property type="match status" value="1"/>
</dbReference>
<dbReference type="Pfam" id="PF03478">
    <property type="entry name" value="Beta-prop_KIB1-4"/>
    <property type="match status" value="1"/>
</dbReference>
<protein>
    <recommendedName>
        <fullName evidence="1">KIB1-4 beta-propeller domain-containing protein</fullName>
    </recommendedName>
</protein>
<dbReference type="EMBL" id="OZ075128">
    <property type="protein sequence ID" value="CAL4956383.1"/>
    <property type="molecule type" value="Genomic_DNA"/>
</dbReference>
<proteinExistence type="predicted"/>
<organism evidence="2 3">
    <name type="scientific">Urochloa decumbens</name>
    <dbReference type="NCBI Taxonomy" id="240449"/>
    <lineage>
        <taxon>Eukaryota</taxon>
        <taxon>Viridiplantae</taxon>
        <taxon>Streptophyta</taxon>
        <taxon>Embryophyta</taxon>
        <taxon>Tracheophyta</taxon>
        <taxon>Spermatophyta</taxon>
        <taxon>Magnoliopsida</taxon>
        <taxon>Liliopsida</taxon>
        <taxon>Poales</taxon>
        <taxon>Poaceae</taxon>
        <taxon>PACMAD clade</taxon>
        <taxon>Panicoideae</taxon>
        <taxon>Panicodae</taxon>
        <taxon>Paniceae</taxon>
        <taxon>Melinidinae</taxon>
        <taxon>Urochloa</taxon>
    </lineage>
</organism>
<evidence type="ECO:0000259" key="1">
    <source>
        <dbReference type="Pfam" id="PF03478"/>
    </source>
</evidence>
<dbReference type="InterPro" id="IPR005174">
    <property type="entry name" value="KIB1-4_b-propeller"/>
</dbReference>
<dbReference type="PANTHER" id="PTHR34708:SF1">
    <property type="entry name" value="OS08G0126400 PROTEIN"/>
    <property type="match status" value="1"/>
</dbReference>
<evidence type="ECO:0000313" key="3">
    <source>
        <dbReference type="Proteomes" id="UP001497457"/>
    </source>
</evidence>
<reference evidence="3" key="1">
    <citation type="submission" date="2024-06" db="EMBL/GenBank/DDBJ databases">
        <authorList>
            <person name="Ryan C."/>
        </authorList>
    </citation>
    <scope>NUCLEOTIDE SEQUENCE [LARGE SCALE GENOMIC DNA]</scope>
</reference>
<sequence>MALWADLPPELLGRIADGLGLKCYTSARGACAAWRRVLPPPAPALLVLAGNEWGHSCPAFAASLPTRRPFALAPFASYNSRCVGSSGDWIAISVVPYLERRAVIVLLNPVTAAEVVLPPLIYDTVWVVSKVVFAPGPAKDDFAAAAICGSDRIAYVTPGGRRWAVLDPVSVAAGDHFTDLVYHGEGKVYCLTRCGDVRVLLLPERRRRQPATVNGSEFSLLQTPENIRRWLSAARTPTEGMAIDVLRNVSDLFVRLSPECRGEDLNEVATIEPLLSTENAGSSPGIAFAPPYDIVSRLTGAKNLVICEGNLYQVWRNTSCTVTLQLPGGGRRRTPLNEIFVLRYYPQRQPCWDVVKCLGGYSFFIGRNNAMSMYAEGLPGIRPNCVYWIGGNGKDQGMIFDMETGSSTSYGIPDITVPEHPHRTVCWYLLKDMVTPLPPPPPQPAAVAATEQGMHRQQQQNKVLQYPWYSG</sequence>
<dbReference type="Proteomes" id="UP001497457">
    <property type="component" value="Chromosome 18b"/>
</dbReference>
<accession>A0ABC8Z7W4</accession>
<feature type="domain" description="KIB1-4 beta-propeller" evidence="1">
    <location>
        <begin position="75"/>
        <end position="395"/>
    </location>
</feature>
<name>A0ABC8Z7W4_9POAL</name>
<keyword evidence="3" id="KW-1185">Reference proteome</keyword>
<gene>
    <name evidence="2" type="ORF">URODEC1_LOCUS42004</name>
</gene>